<keyword evidence="2" id="KW-1185">Reference proteome</keyword>
<gene>
    <name evidence="1" type="ORF">GCM10017586_12550</name>
</gene>
<organism evidence="1 2">
    <name type="scientific">Microbacterium imperiale</name>
    <dbReference type="NCBI Taxonomy" id="33884"/>
    <lineage>
        <taxon>Bacteria</taxon>
        <taxon>Bacillati</taxon>
        <taxon>Actinomycetota</taxon>
        <taxon>Actinomycetes</taxon>
        <taxon>Micrococcales</taxon>
        <taxon>Microbacteriaceae</taxon>
        <taxon>Microbacterium</taxon>
    </lineage>
</organism>
<dbReference type="EMBL" id="BSEO01000003">
    <property type="protein sequence ID" value="GLJ79573.1"/>
    <property type="molecule type" value="Genomic_DNA"/>
</dbReference>
<accession>A0A9W6M2J6</accession>
<protein>
    <submittedName>
        <fullName evidence="1">Uncharacterized protein</fullName>
    </submittedName>
</protein>
<reference evidence="1" key="2">
    <citation type="submission" date="2023-01" db="EMBL/GenBank/DDBJ databases">
        <authorList>
            <person name="Sun Q."/>
            <person name="Evtushenko L."/>
        </authorList>
    </citation>
    <scope>NUCLEOTIDE SEQUENCE</scope>
    <source>
        <strain evidence="1">VKM Ac-1447</strain>
    </source>
</reference>
<proteinExistence type="predicted"/>
<name>A0A9W6M2J6_9MICO</name>
<sequence length="174" mass="18389">MIPTSTSRRYAGDAAFGTPPWRRAKGVALSTMLALAATTITGCVTAGGPTIDEVRADTDAMMQRVADEVPGGVAEVRPSDSPYWKCAENSFYYSTRWTVAPEEGFDGSAFIEALPARLGDGFREFETVEVSVPAIALKHSSGMLLDVQVIDLDGRTVVSLLGVSACGEGEPPAE</sequence>
<evidence type="ECO:0000313" key="1">
    <source>
        <dbReference type="EMBL" id="GLJ79573.1"/>
    </source>
</evidence>
<comment type="caution">
    <text evidence="1">The sequence shown here is derived from an EMBL/GenBank/DDBJ whole genome shotgun (WGS) entry which is preliminary data.</text>
</comment>
<reference evidence="1" key="1">
    <citation type="journal article" date="2014" name="Int. J. Syst. Evol. Microbiol.">
        <title>Complete genome sequence of Corynebacterium casei LMG S-19264T (=DSM 44701T), isolated from a smear-ripened cheese.</title>
        <authorList>
            <consortium name="US DOE Joint Genome Institute (JGI-PGF)"/>
            <person name="Walter F."/>
            <person name="Albersmeier A."/>
            <person name="Kalinowski J."/>
            <person name="Ruckert C."/>
        </authorList>
    </citation>
    <scope>NUCLEOTIDE SEQUENCE</scope>
    <source>
        <strain evidence="1">VKM Ac-1447</strain>
    </source>
</reference>
<dbReference type="AlphaFoldDB" id="A0A9W6M2J6"/>
<evidence type="ECO:0000313" key="2">
    <source>
        <dbReference type="Proteomes" id="UP001142317"/>
    </source>
</evidence>
<dbReference type="Proteomes" id="UP001142317">
    <property type="component" value="Unassembled WGS sequence"/>
</dbReference>